<dbReference type="EMBL" id="RPEM01000003">
    <property type="protein sequence ID" value="TGD44281.1"/>
    <property type="molecule type" value="Genomic_DNA"/>
</dbReference>
<dbReference type="PANTHER" id="PTHR12358">
    <property type="entry name" value="SPHINGOSINE KINASE"/>
    <property type="match status" value="1"/>
</dbReference>
<evidence type="ECO:0000313" key="3">
    <source>
        <dbReference type="Proteomes" id="UP000297741"/>
    </source>
</evidence>
<protein>
    <submittedName>
        <fullName evidence="2">Diacylglycerol kinase</fullName>
    </submittedName>
</protein>
<dbReference type="SMART" id="SM00046">
    <property type="entry name" value="DAGKc"/>
    <property type="match status" value="1"/>
</dbReference>
<dbReference type="PANTHER" id="PTHR12358:SF106">
    <property type="entry name" value="LIPID KINASE YEGS"/>
    <property type="match status" value="1"/>
</dbReference>
<keyword evidence="2" id="KW-0808">Transferase</keyword>
<dbReference type="InterPro" id="IPR016064">
    <property type="entry name" value="NAD/diacylglycerol_kinase_sf"/>
</dbReference>
<gene>
    <name evidence="2" type="ORF">EEB11_06250</name>
</gene>
<comment type="caution">
    <text evidence="2">The sequence shown here is derived from an EMBL/GenBank/DDBJ whole genome shotgun (WGS) entry which is preliminary data.</text>
</comment>
<dbReference type="Proteomes" id="UP000297741">
    <property type="component" value="Unassembled WGS sequence"/>
</dbReference>
<dbReference type="Gene3D" id="3.40.50.10330">
    <property type="entry name" value="Probable inorganic polyphosphate/atp-NAD kinase, domain 1"/>
    <property type="match status" value="1"/>
</dbReference>
<keyword evidence="3" id="KW-1185">Reference proteome</keyword>
<name>A0ABY2KT71_9RHOB</name>
<dbReference type="RefSeq" id="WP_135429552.1">
    <property type="nucleotide sequence ID" value="NZ_RPEM01000003.1"/>
</dbReference>
<dbReference type="Pfam" id="PF00781">
    <property type="entry name" value="DAGK_cat"/>
    <property type="match status" value="1"/>
</dbReference>
<dbReference type="InterPro" id="IPR050187">
    <property type="entry name" value="Lipid_Phosphate_FormReg"/>
</dbReference>
<proteinExistence type="predicted"/>
<dbReference type="InterPro" id="IPR001206">
    <property type="entry name" value="Diacylglycerol_kinase_cat_dom"/>
</dbReference>
<feature type="domain" description="DAGKc" evidence="1">
    <location>
        <begin position="1"/>
        <end position="129"/>
    </location>
</feature>
<dbReference type="SUPFAM" id="SSF111331">
    <property type="entry name" value="NAD kinase/diacylglycerol kinase-like"/>
    <property type="match status" value="1"/>
</dbReference>
<evidence type="ECO:0000259" key="1">
    <source>
        <dbReference type="PROSITE" id="PS50146"/>
    </source>
</evidence>
<dbReference type="PROSITE" id="PS50146">
    <property type="entry name" value="DAGK"/>
    <property type="match status" value="1"/>
</dbReference>
<sequence length="305" mass="33023">MREPICVLANAGSGKKSAARIDHLTAPLRAAGLVHEVRLIRKGALIPAAARKARADGFATVIAAGGDGTVCSVATELAGTGTALGILPLGTFNFFARSLGIENDPEAAMQQLLTGVETMAAAGEVNGKLFLNNASLGLYPALLERREAAYAKWGRSRWAAYWSGLQVLATYNRPSRMTLTIDGVVQVRHSPMIFVAQNAYQLEEYGMLEGVDLIRAGQLAVYIAPELRRWQLLGFALRIAVRMALPYRDFTLIGAEAVQIETRARRRTIARDGEREKMAAPFAFRTLPDVLTVILPVPPTIPEEA</sequence>
<organism evidence="2 3">
    <name type="scientific">Pseudotabrizicola sediminis</name>
    <dbReference type="NCBI Taxonomy" id="2486418"/>
    <lineage>
        <taxon>Bacteria</taxon>
        <taxon>Pseudomonadati</taxon>
        <taxon>Pseudomonadota</taxon>
        <taxon>Alphaproteobacteria</taxon>
        <taxon>Rhodobacterales</taxon>
        <taxon>Paracoccaceae</taxon>
        <taxon>Pseudotabrizicola</taxon>
    </lineage>
</organism>
<dbReference type="InterPro" id="IPR017438">
    <property type="entry name" value="ATP-NAD_kinase_N"/>
</dbReference>
<reference evidence="2 3" key="1">
    <citation type="submission" date="2018-11" db="EMBL/GenBank/DDBJ databases">
        <title>Tabrizicola sp. isolated from sediment of alpine lake.</title>
        <authorList>
            <person name="Liu Z."/>
        </authorList>
    </citation>
    <scope>NUCLEOTIDE SEQUENCE [LARGE SCALE GENOMIC DNA]</scope>
    <source>
        <strain evidence="2 3">DRYC-M-16</strain>
    </source>
</reference>
<keyword evidence="2" id="KW-0418">Kinase</keyword>
<accession>A0ABY2KT71</accession>
<evidence type="ECO:0000313" key="2">
    <source>
        <dbReference type="EMBL" id="TGD44281.1"/>
    </source>
</evidence>
<dbReference type="Gene3D" id="2.60.200.40">
    <property type="match status" value="1"/>
</dbReference>
<dbReference type="GO" id="GO:0016301">
    <property type="term" value="F:kinase activity"/>
    <property type="evidence" value="ECO:0007669"/>
    <property type="project" value="UniProtKB-KW"/>
</dbReference>